<dbReference type="InterPro" id="IPR041524">
    <property type="entry name" value="GH131_N"/>
</dbReference>
<feature type="domain" description="Glycoside hydrolase 131 catalytic N-terminal" evidence="1">
    <location>
        <begin position="35"/>
        <end position="177"/>
    </location>
</feature>
<accession>A0A6A6Z9U5</accession>
<evidence type="ECO:0000259" key="1">
    <source>
        <dbReference type="Pfam" id="PF18271"/>
    </source>
</evidence>
<dbReference type="Pfam" id="PF18271">
    <property type="entry name" value="GH131_N"/>
    <property type="match status" value="2"/>
</dbReference>
<organism evidence="2">
    <name type="scientific">Mytilinidion resinicola</name>
    <dbReference type="NCBI Taxonomy" id="574789"/>
    <lineage>
        <taxon>Eukaryota</taxon>
        <taxon>Fungi</taxon>
        <taxon>Dikarya</taxon>
        <taxon>Ascomycota</taxon>
        <taxon>Pezizomycotina</taxon>
        <taxon>Dothideomycetes</taxon>
        <taxon>Pleosporomycetidae</taxon>
        <taxon>Mytilinidiales</taxon>
        <taxon>Mytilinidiaceae</taxon>
        <taxon>Mytilinidion</taxon>
    </lineage>
</organism>
<dbReference type="Proteomes" id="UP000504636">
    <property type="component" value="Unplaced"/>
</dbReference>
<sequence>MYARVSLVFGNPALSSFVPVTYQPKRAVGAISCPIVFDGRVPVGTAATFFDTSSTLFNADYVKGANLKWSQMLQFPNVSGFRFDGNEYEAIEVTLRVGLQFASDSSTGPGTSDVKTLHLSVKQDAERPLNLTHDYLNVWHETADYSADHFMLETDTIIGSSGSDKASWKILNRSNQILCTVKVYNSAGTAALTAATGALSANISGNWQFQIGLLKKPTGTSDVVDSGYQESNLNEGHSYGRLFVEDSAHGCVTT</sequence>
<feature type="domain" description="Glycoside hydrolase 131 catalytic N-terminal" evidence="1">
    <location>
        <begin position="180"/>
        <end position="250"/>
    </location>
</feature>
<evidence type="ECO:0000313" key="4">
    <source>
        <dbReference type="RefSeq" id="XP_033584750.1"/>
    </source>
</evidence>
<dbReference type="Gene3D" id="2.60.120.1160">
    <property type="match status" value="2"/>
</dbReference>
<keyword evidence="3" id="KW-1185">Reference proteome</keyword>
<dbReference type="PANTHER" id="PTHR34612:SF4">
    <property type="entry name" value="GLYCOSIDE HYDROLASE 131 CATALYTIC N-TERMINAL DOMAIN-CONTAINING PROTEIN"/>
    <property type="match status" value="1"/>
</dbReference>
<dbReference type="RefSeq" id="XP_033584750.1">
    <property type="nucleotide sequence ID" value="XM_033722648.1"/>
</dbReference>
<reference evidence="2 4" key="1">
    <citation type="journal article" date="2020" name="Stud. Mycol.">
        <title>101 Dothideomycetes genomes: a test case for predicting lifestyles and emergence of pathogens.</title>
        <authorList>
            <person name="Haridas S."/>
            <person name="Albert R."/>
            <person name="Binder M."/>
            <person name="Bloem J."/>
            <person name="Labutti K."/>
            <person name="Salamov A."/>
            <person name="Andreopoulos B."/>
            <person name="Baker S."/>
            <person name="Barry K."/>
            <person name="Bills G."/>
            <person name="Bluhm B."/>
            <person name="Cannon C."/>
            <person name="Castanera R."/>
            <person name="Culley D."/>
            <person name="Daum C."/>
            <person name="Ezra D."/>
            <person name="Gonzalez J."/>
            <person name="Henrissat B."/>
            <person name="Kuo A."/>
            <person name="Liang C."/>
            <person name="Lipzen A."/>
            <person name="Lutzoni F."/>
            <person name="Magnuson J."/>
            <person name="Mondo S."/>
            <person name="Nolan M."/>
            <person name="Ohm R."/>
            <person name="Pangilinan J."/>
            <person name="Park H.-J."/>
            <person name="Ramirez L."/>
            <person name="Alfaro M."/>
            <person name="Sun H."/>
            <person name="Tritt A."/>
            <person name="Yoshinaga Y."/>
            <person name="Zwiers L.-H."/>
            <person name="Turgeon B."/>
            <person name="Goodwin S."/>
            <person name="Spatafora J."/>
            <person name="Crous P."/>
            <person name="Grigoriev I."/>
        </authorList>
    </citation>
    <scope>NUCLEOTIDE SEQUENCE</scope>
    <source>
        <strain evidence="2 4">CBS 304.34</strain>
    </source>
</reference>
<dbReference type="EMBL" id="MU003692">
    <property type="protein sequence ID" value="KAF2817786.1"/>
    <property type="molecule type" value="Genomic_DNA"/>
</dbReference>
<name>A0A6A6Z9U5_9PEZI</name>
<dbReference type="GeneID" id="54463541"/>
<dbReference type="PANTHER" id="PTHR34612">
    <property type="entry name" value="GH131_N DOMAIN-CONTAINING PROTEIN"/>
    <property type="match status" value="1"/>
</dbReference>
<proteinExistence type="predicted"/>
<reference evidence="4" key="2">
    <citation type="submission" date="2020-04" db="EMBL/GenBank/DDBJ databases">
        <authorList>
            <consortium name="NCBI Genome Project"/>
        </authorList>
    </citation>
    <scope>NUCLEOTIDE SEQUENCE</scope>
    <source>
        <strain evidence="4">CBS 304.34</strain>
    </source>
</reference>
<dbReference type="AlphaFoldDB" id="A0A6A6Z9U5"/>
<reference evidence="4" key="3">
    <citation type="submission" date="2025-04" db="UniProtKB">
        <authorList>
            <consortium name="RefSeq"/>
        </authorList>
    </citation>
    <scope>IDENTIFICATION</scope>
    <source>
        <strain evidence="4">CBS 304.34</strain>
    </source>
</reference>
<protein>
    <recommendedName>
        <fullName evidence="1">Glycoside hydrolase 131 catalytic N-terminal domain-containing protein</fullName>
    </recommendedName>
</protein>
<evidence type="ECO:0000313" key="2">
    <source>
        <dbReference type="EMBL" id="KAF2817786.1"/>
    </source>
</evidence>
<evidence type="ECO:0000313" key="3">
    <source>
        <dbReference type="Proteomes" id="UP000504636"/>
    </source>
</evidence>
<gene>
    <name evidence="2 4" type="ORF">BDZ99DRAFT_484520</name>
</gene>
<dbReference type="OrthoDB" id="5283326at2759"/>